<organism evidence="1 2">
    <name type="scientific">Edwardsiella anguillarum ET080813</name>
    <dbReference type="NCBI Taxonomy" id="667120"/>
    <lineage>
        <taxon>Bacteria</taxon>
        <taxon>Pseudomonadati</taxon>
        <taxon>Pseudomonadota</taxon>
        <taxon>Gammaproteobacteria</taxon>
        <taxon>Enterobacterales</taxon>
        <taxon>Hafniaceae</taxon>
        <taxon>Edwardsiella</taxon>
    </lineage>
</organism>
<dbReference type="KEGG" id="ete:ETEE_p1073"/>
<keyword evidence="1" id="KW-0614">Plasmid</keyword>
<evidence type="ECO:0008006" key="3">
    <source>
        <dbReference type="Google" id="ProtNLM"/>
    </source>
</evidence>
<dbReference type="GeneID" id="33941794"/>
<evidence type="ECO:0000313" key="2">
    <source>
        <dbReference type="Proteomes" id="UP000028681"/>
    </source>
</evidence>
<proteinExistence type="predicted"/>
<dbReference type="RefSeq" id="WP_071881970.1">
    <property type="nucleotide sequence ID" value="NZ_CP006665.1"/>
</dbReference>
<dbReference type="EMBL" id="CP006665">
    <property type="protein sequence ID" value="AIJ10664.1"/>
    <property type="molecule type" value="Genomic_DNA"/>
</dbReference>
<sequence length="191" mass="21891">MDKKNYINYKVAFMSPVEQVINQLKSRGRKNAHILSILQLDWPVSEIIIEKLIGYISDGISANDEPVIYSIIEEALDRYSKFVFHDNKEKYEDPARISAFVESIITETSRALEVQIVDGCGYSWSVDSGEPFSQWISTHTGELSIKPQPHEDEISLRSFLYELITSENVRTVLRRTNYEESVVAGRLAFSH</sequence>
<name>A0A076LZ80_9GAMM</name>
<dbReference type="HOGENOM" id="CLU_1400628_0_0_6"/>
<protein>
    <recommendedName>
        <fullName evidence="3">Conjugative transfer protein 234</fullName>
    </recommendedName>
</protein>
<accession>A0A076LZ80</accession>
<evidence type="ECO:0000313" key="1">
    <source>
        <dbReference type="EMBL" id="AIJ10664.1"/>
    </source>
</evidence>
<gene>
    <name evidence="1" type="ORF">ETEE_p1073</name>
</gene>
<dbReference type="Proteomes" id="UP000028681">
    <property type="component" value="Plasmid 1"/>
</dbReference>
<dbReference type="AlphaFoldDB" id="A0A076LZ80"/>
<reference evidence="1 2" key="1">
    <citation type="journal article" date="2012" name="PLoS ONE">
        <title>Edwardsiella comparative phylogenomics reveal the new intra/inter-species taxonomic relationships, virulence evolution and niche adaptation mechanisms.</title>
        <authorList>
            <person name="Yang M."/>
            <person name="Lv Y."/>
            <person name="Xiao J."/>
            <person name="Wu H."/>
            <person name="Zheng H."/>
            <person name="Liu Q."/>
            <person name="Zhang Y."/>
            <person name="Wang Q."/>
        </authorList>
    </citation>
    <scope>NUCLEOTIDE SEQUENCE [LARGE SCALE GENOMIC DNA]</scope>
    <source>
        <strain evidence="2">080813</strain>
        <plasmid evidence="2">Plasmid 1</plasmid>
    </source>
</reference>
<geneLocation type="plasmid" evidence="1 2">
    <name>1</name>
</geneLocation>